<sequence>MNKFKILIACLVLGSFGCAKDDSENTTMTPESVSATKSTTLALDEGVTLKDLPFKFGAAVNVNHMKSRPEYKALIIKEYSSLTAENAMKIGALHPAKDTYNFTDADYLVDFAIANGKRVHGHTLIWDSSLPAWIKNFQGDYPAWKKMFESHITTIVKHFKGRVASWDVINEAFDDSGNLQNTIWRQHLGPNYIDMAFIFAHRADPAAKLFINDYGHENGNSRREGIIAYVKALRTKKVPIHGIGMQFHTRYNRGTSSWTKAINETAATGLLVHISELDISVNPDGVKGYVPTAERLAQQADAYKTIFKLYNAIPKAQQWGITTWNLTDNDSHLKSRPDYPLPFDTNYQKKPAYQGILDGVK</sequence>
<dbReference type="PROSITE" id="PS51760">
    <property type="entry name" value="GH10_2"/>
    <property type="match status" value="1"/>
</dbReference>
<dbReference type="PANTHER" id="PTHR31490">
    <property type="entry name" value="GLYCOSYL HYDROLASE"/>
    <property type="match status" value="1"/>
</dbReference>
<keyword evidence="7 10" id="KW-0326">Glycosidase</keyword>
<keyword evidence="8 10" id="KW-0624">Polysaccharide degradation</keyword>
<keyword evidence="6 10" id="KW-0119">Carbohydrate metabolism</keyword>
<evidence type="ECO:0000256" key="9">
    <source>
        <dbReference type="PROSITE-ProRule" id="PRU10061"/>
    </source>
</evidence>
<evidence type="ECO:0000256" key="5">
    <source>
        <dbReference type="ARBA" id="ARBA00022801"/>
    </source>
</evidence>
<dbReference type="PROSITE" id="PS51257">
    <property type="entry name" value="PROKAR_LIPOPROTEIN"/>
    <property type="match status" value="1"/>
</dbReference>
<evidence type="ECO:0000256" key="2">
    <source>
        <dbReference type="ARBA" id="ARBA00007495"/>
    </source>
</evidence>
<dbReference type="EMBL" id="AQPN01000045">
    <property type="protein sequence ID" value="EOR95591.1"/>
    <property type="molecule type" value="Genomic_DNA"/>
</dbReference>
<comment type="catalytic activity">
    <reaction evidence="1 10">
        <text>Endohydrolysis of (1-&gt;4)-beta-D-xylosidic linkages in xylans.</text>
        <dbReference type="EC" id="3.2.1.8"/>
    </reaction>
</comment>
<protein>
    <recommendedName>
        <fullName evidence="10">Beta-xylanase</fullName>
        <ecNumber evidence="10">3.2.1.8</ecNumber>
    </recommendedName>
</protein>
<reference evidence="13 14" key="1">
    <citation type="journal article" date="2013" name="Genome Announc.">
        <title>Draft Genome Sequence of Arcticibacter svalbardensis Strain MN12-7T, a Member of the Family Sphingobacteriaceae Isolated from an Arctic Soil Sample.</title>
        <authorList>
            <person name="Shivaji S."/>
            <person name="Ara S."/>
            <person name="Prasad S."/>
            <person name="Manasa B.P."/>
            <person name="Begum Z."/>
            <person name="Singh A."/>
            <person name="Kumar Pinnaka A."/>
        </authorList>
    </citation>
    <scope>NUCLEOTIDE SEQUENCE [LARGE SCALE GENOMIC DNA]</scope>
    <source>
        <strain evidence="13 14">MN12-7</strain>
    </source>
</reference>
<evidence type="ECO:0000313" key="14">
    <source>
        <dbReference type="Proteomes" id="UP000014174"/>
    </source>
</evidence>
<evidence type="ECO:0000256" key="4">
    <source>
        <dbReference type="ARBA" id="ARBA00022729"/>
    </source>
</evidence>
<feature type="signal peptide" evidence="11">
    <location>
        <begin position="1"/>
        <end position="21"/>
    </location>
</feature>
<dbReference type="Gene3D" id="3.20.20.80">
    <property type="entry name" value="Glycosidases"/>
    <property type="match status" value="1"/>
</dbReference>
<name>R9GV45_9SPHI</name>
<dbReference type="PRINTS" id="PR00134">
    <property type="entry name" value="GLHYDRLASE10"/>
</dbReference>
<keyword evidence="3 13" id="KW-0858">Xylan degradation</keyword>
<evidence type="ECO:0000256" key="7">
    <source>
        <dbReference type="ARBA" id="ARBA00023295"/>
    </source>
</evidence>
<dbReference type="EC" id="3.2.1.8" evidence="10"/>
<evidence type="ECO:0000256" key="8">
    <source>
        <dbReference type="ARBA" id="ARBA00023326"/>
    </source>
</evidence>
<comment type="caution">
    <text evidence="13">The sequence shown here is derived from an EMBL/GenBank/DDBJ whole genome shotgun (WGS) entry which is preliminary data.</text>
</comment>
<dbReference type="InterPro" id="IPR031158">
    <property type="entry name" value="GH10_AS"/>
</dbReference>
<dbReference type="InterPro" id="IPR001000">
    <property type="entry name" value="GH10_dom"/>
</dbReference>
<dbReference type="GO" id="GO:0031176">
    <property type="term" value="F:endo-1,4-beta-xylanase activity"/>
    <property type="evidence" value="ECO:0007669"/>
    <property type="project" value="UniProtKB-EC"/>
</dbReference>
<evidence type="ECO:0000259" key="12">
    <source>
        <dbReference type="PROSITE" id="PS51760"/>
    </source>
</evidence>
<feature type="domain" description="GH10" evidence="12">
    <location>
        <begin position="46"/>
        <end position="359"/>
    </location>
</feature>
<dbReference type="SMART" id="SM00633">
    <property type="entry name" value="Glyco_10"/>
    <property type="match status" value="1"/>
</dbReference>
<dbReference type="GO" id="GO:0045493">
    <property type="term" value="P:xylan catabolic process"/>
    <property type="evidence" value="ECO:0007669"/>
    <property type="project" value="UniProtKB-KW"/>
</dbReference>
<gene>
    <name evidence="13" type="ORF">ADIARSV_1197</name>
</gene>
<keyword evidence="14" id="KW-1185">Reference proteome</keyword>
<keyword evidence="5 10" id="KW-0378">Hydrolase</keyword>
<accession>R9GV45</accession>
<dbReference type="Proteomes" id="UP000014174">
    <property type="component" value="Unassembled WGS sequence"/>
</dbReference>
<dbReference type="InterPro" id="IPR044846">
    <property type="entry name" value="GH10"/>
</dbReference>
<feature type="active site" description="Nucleophile" evidence="9">
    <location>
        <position position="276"/>
    </location>
</feature>
<dbReference type="SUPFAM" id="SSF51445">
    <property type="entry name" value="(Trans)glycosidases"/>
    <property type="match status" value="1"/>
</dbReference>
<dbReference type="Pfam" id="PF00331">
    <property type="entry name" value="Glyco_hydro_10"/>
    <property type="match status" value="1"/>
</dbReference>
<proteinExistence type="inferred from homology"/>
<organism evidence="13 14">
    <name type="scientific">Arcticibacter svalbardensis MN12-7</name>
    <dbReference type="NCBI Taxonomy" id="1150600"/>
    <lineage>
        <taxon>Bacteria</taxon>
        <taxon>Pseudomonadati</taxon>
        <taxon>Bacteroidota</taxon>
        <taxon>Sphingobacteriia</taxon>
        <taxon>Sphingobacteriales</taxon>
        <taxon>Sphingobacteriaceae</taxon>
        <taxon>Arcticibacter</taxon>
    </lineage>
</organism>
<dbReference type="AlphaFoldDB" id="R9GV45"/>
<evidence type="ECO:0000256" key="10">
    <source>
        <dbReference type="RuleBase" id="RU361174"/>
    </source>
</evidence>
<dbReference type="PANTHER" id="PTHR31490:SF88">
    <property type="entry name" value="BETA-XYLANASE"/>
    <property type="match status" value="1"/>
</dbReference>
<evidence type="ECO:0000256" key="11">
    <source>
        <dbReference type="SAM" id="SignalP"/>
    </source>
</evidence>
<evidence type="ECO:0000256" key="1">
    <source>
        <dbReference type="ARBA" id="ARBA00000681"/>
    </source>
</evidence>
<evidence type="ECO:0000313" key="13">
    <source>
        <dbReference type="EMBL" id="EOR95591.1"/>
    </source>
</evidence>
<dbReference type="OrthoDB" id="1032269at2"/>
<evidence type="ECO:0000256" key="3">
    <source>
        <dbReference type="ARBA" id="ARBA00022651"/>
    </source>
</evidence>
<dbReference type="STRING" id="1150600.ADIARSV_1197"/>
<dbReference type="InterPro" id="IPR017853">
    <property type="entry name" value="GH"/>
</dbReference>
<comment type="similarity">
    <text evidence="2 10">Belongs to the glycosyl hydrolase 10 (cellulase F) family.</text>
</comment>
<keyword evidence="4 11" id="KW-0732">Signal</keyword>
<dbReference type="PROSITE" id="PS00591">
    <property type="entry name" value="GH10_1"/>
    <property type="match status" value="1"/>
</dbReference>
<feature type="chain" id="PRO_5004481969" description="Beta-xylanase" evidence="11">
    <location>
        <begin position="22"/>
        <end position="361"/>
    </location>
</feature>
<dbReference type="RefSeq" id="WP_016194438.1">
    <property type="nucleotide sequence ID" value="NZ_AQPN01000045.1"/>
</dbReference>
<evidence type="ECO:0000256" key="6">
    <source>
        <dbReference type="ARBA" id="ARBA00023277"/>
    </source>
</evidence>
<dbReference type="eggNOG" id="COG3693">
    <property type="taxonomic scope" value="Bacteria"/>
</dbReference>